<proteinExistence type="predicted"/>
<reference evidence="2 3" key="1">
    <citation type="submission" date="2015-03" db="EMBL/GenBank/DDBJ databases">
        <title>Genomics and transcriptomics of the oil-accumulating basidiomycete yeast T. oleaginosus allow insights into substrate utilization and the diverse evolutionary trajectories of mating systems in fungi.</title>
        <authorList>
            <consortium name="DOE Joint Genome Institute"/>
            <person name="Kourist R."/>
            <person name="Kracht O."/>
            <person name="Bracharz F."/>
            <person name="Lipzen A."/>
            <person name="Nolan M."/>
            <person name="Ohm R."/>
            <person name="Grigoriev I."/>
            <person name="Sun S."/>
            <person name="Heitman J."/>
            <person name="Bruck T."/>
            <person name="Nowrousian M."/>
        </authorList>
    </citation>
    <scope>NUCLEOTIDE SEQUENCE [LARGE SCALE GENOMIC DNA]</scope>
    <source>
        <strain evidence="2 3">IBC0246</strain>
    </source>
</reference>
<dbReference type="AlphaFoldDB" id="A0A0J1ATX7"/>
<organism evidence="2 3">
    <name type="scientific">Cutaneotrichosporon oleaginosum</name>
    <dbReference type="NCBI Taxonomy" id="879819"/>
    <lineage>
        <taxon>Eukaryota</taxon>
        <taxon>Fungi</taxon>
        <taxon>Dikarya</taxon>
        <taxon>Basidiomycota</taxon>
        <taxon>Agaricomycotina</taxon>
        <taxon>Tremellomycetes</taxon>
        <taxon>Trichosporonales</taxon>
        <taxon>Trichosporonaceae</taxon>
        <taxon>Cutaneotrichosporon</taxon>
    </lineage>
</organism>
<feature type="region of interest" description="Disordered" evidence="1">
    <location>
        <begin position="45"/>
        <end position="99"/>
    </location>
</feature>
<dbReference type="EMBL" id="KQ087284">
    <property type="protein sequence ID" value="KLT38769.1"/>
    <property type="molecule type" value="Genomic_DNA"/>
</dbReference>
<gene>
    <name evidence="2" type="ORF">CC85DRAFT_289215</name>
</gene>
<feature type="region of interest" description="Disordered" evidence="1">
    <location>
        <begin position="1"/>
        <end position="33"/>
    </location>
</feature>
<sequence length="250" mass="26812">MPIPPRPIPNPHAQQRRHPRRPGVNLAGGGQSLISEGRADVSILPRGASAPNTLSGVFVRPRSFSPLHSPISTSPLRHSPLSSSPMRTPPPPSPPRREVPLAQLMDGRGRAPRTGAAAALGFDVVPRPTVVPIEDEKATEPQPTEPRSSLWAWRERYRAATPPAAPVAAGASGSLYNEIALGPAPQTPALDPHITDDEDDWEHVDAEEDTVFGELELDTDIDQNHVLPSGQKDTKLISDVSKLPTPVPKT</sequence>
<evidence type="ECO:0000256" key="1">
    <source>
        <dbReference type="SAM" id="MobiDB-lite"/>
    </source>
</evidence>
<evidence type="ECO:0000313" key="3">
    <source>
        <dbReference type="Proteomes" id="UP000053611"/>
    </source>
</evidence>
<dbReference type="RefSeq" id="XP_018275260.1">
    <property type="nucleotide sequence ID" value="XM_018424544.1"/>
</dbReference>
<dbReference type="GeneID" id="28985147"/>
<feature type="compositionally biased region" description="Pro residues" evidence="1">
    <location>
        <begin position="1"/>
        <end position="10"/>
    </location>
</feature>
<accession>A0A0J1ATX7</accession>
<dbReference type="Proteomes" id="UP000053611">
    <property type="component" value="Unassembled WGS sequence"/>
</dbReference>
<protein>
    <submittedName>
        <fullName evidence="2">Uncharacterized protein</fullName>
    </submittedName>
</protein>
<feature type="compositionally biased region" description="Low complexity" evidence="1">
    <location>
        <begin position="72"/>
        <end position="86"/>
    </location>
</feature>
<name>A0A0J1ATX7_9TREE</name>
<feature type="region of interest" description="Disordered" evidence="1">
    <location>
        <begin position="222"/>
        <end position="250"/>
    </location>
</feature>
<keyword evidence="3" id="KW-1185">Reference proteome</keyword>
<evidence type="ECO:0000313" key="2">
    <source>
        <dbReference type="EMBL" id="KLT38769.1"/>
    </source>
</evidence>